<dbReference type="PROSITE" id="PS50110">
    <property type="entry name" value="RESPONSE_REGULATORY"/>
    <property type="match status" value="1"/>
</dbReference>
<dbReference type="EMBL" id="FOEG01000001">
    <property type="protein sequence ID" value="SEO44050.1"/>
    <property type="molecule type" value="Genomic_DNA"/>
</dbReference>
<accession>A0A1H8PQ17</accession>
<dbReference type="InterPro" id="IPR005561">
    <property type="entry name" value="ANTAR"/>
</dbReference>
<feature type="domain" description="Response regulatory" evidence="2">
    <location>
        <begin position="4"/>
        <end position="118"/>
    </location>
</feature>
<evidence type="ECO:0000259" key="3">
    <source>
        <dbReference type="PROSITE" id="PS50921"/>
    </source>
</evidence>
<evidence type="ECO:0000313" key="5">
    <source>
        <dbReference type="Proteomes" id="UP000199657"/>
    </source>
</evidence>
<comment type="caution">
    <text evidence="1">Lacks conserved residue(s) required for the propagation of feature annotation.</text>
</comment>
<dbReference type="Proteomes" id="UP000199657">
    <property type="component" value="Unassembled WGS sequence"/>
</dbReference>
<dbReference type="InterPro" id="IPR001789">
    <property type="entry name" value="Sig_transdc_resp-reg_receiver"/>
</dbReference>
<name>A0A1H8PQ17_9GAMM</name>
<dbReference type="InterPro" id="IPR011006">
    <property type="entry name" value="CheY-like_superfamily"/>
</dbReference>
<dbReference type="Pfam" id="PF03861">
    <property type="entry name" value="ANTAR"/>
    <property type="match status" value="1"/>
</dbReference>
<evidence type="ECO:0000313" key="4">
    <source>
        <dbReference type="EMBL" id="SEO44050.1"/>
    </source>
</evidence>
<keyword evidence="5" id="KW-1185">Reference proteome</keyword>
<dbReference type="GO" id="GO:0000160">
    <property type="term" value="P:phosphorelay signal transduction system"/>
    <property type="evidence" value="ECO:0007669"/>
    <property type="project" value="InterPro"/>
</dbReference>
<dbReference type="STRING" id="406100.SAMN04488052_10188"/>
<gene>
    <name evidence="4" type="ORF">SAMN04488052_10188</name>
</gene>
<feature type="domain" description="ANTAR" evidence="3">
    <location>
        <begin position="124"/>
        <end position="185"/>
    </location>
</feature>
<dbReference type="Gene3D" id="3.40.50.2300">
    <property type="match status" value="1"/>
</dbReference>
<proteinExistence type="predicted"/>
<dbReference type="GO" id="GO:0003723">
    <property type="term" value="F:RNA binding"/>
    <property type="evidence" value="ECO:0007669"/>
    <property type="project" value="InterPro"/>
</dbReference>
<dbReference type="Gene3D" id="1.10.10.10">
    <property type="entry name" value="Winged helix-like DNA-binding domain superfamily/Winged helix DNA-binding domain"/>
    <property type="match status" value="1"/>
</dbReference>
<dbReference type="InterPro" id="IPR036388">
    <property type="entry name" value="WH-like_DNA-bd_sf"/>
</dbReference>
<sequence length="191" mass="21473">MATRVMLVDESPDRAVWLGDALNDAGYEVACTVKADEDLYQRVLDIQPDVIIVEARSGRRDILEGLGTRHSPYPKPVVLFTEHSDPELMQAATAAGVSPYVVGGLSAEGVRSIINVAINQFHQYEQLRHELVDARTRLEHQRQMEQAKCFLMERDGISENDAYHMLRRTAMERGRPISDIARAFLRANGRA</sequence>
<dbReference type="SUPFAM" id="SSF52172">
    <property type="entry name" value="CheY-like"/>
    <property type="match status" value="1"/>
</dbReference>
<organism evidence="4 5">
    <name type="scientific">Aquisalimonas asiatica</name>
    <dbReference type="NCBI Taxonomy" id="406100"/>
    <lineage>
        <taxon>Bacteria</taxon>
        <taxon>Pseudomonadati</taxon>
        <taxon>Pseudomonadota</taxon>
        <taxon>Gammaproteobacteria</taxon>
        <taxon>Chromatiales</taxon>
        <taxon>Ectothiorhodospiraceae</taxon>
        <taxon>Aquisalimonas</taxon>
    </lineage>
</organism>
<dbReference type="SMART" id="SM01012">
    <property type="entry name" value="ANTAR"/>
    <property type="match status" value="1"/>
</dbReference>
<dbReference type="PIRSF" id="PIRSF036382">
    <property type="entry name" value="RR_antiterm"/>
    <property type="match status" value="1"/>
</dbReference>
<dbReference type="AlphaFoldDB" id="A0A1H8PQ17"/>
<dbReference type="PROSITE" id="PS50921">
    <property type="entry name" value="ANTAR"/>
    <property type="match status" value="1"/>
</dbReference>
<protein>
    <submittedName>
        <fullName evidence="4">Response regulator receiver and ANTAR domain protein</fullName>
    </submittedName>
</protein>
<dbReference type="RefSeq" id="WP_171909748.1">
    <property type="nucleotide sequence ID" value="NZ_FOEG01000001.1"/>
</dbReference>
<evidence type="ECO:0000259" key="2">
    <source>
        <dbReference type="PROSITE" id="PS50110"/>
    </source>
</evidence>
<dbReference type="InterPro" id="IPR008327">
    <property type="entry name" value="Sig_transdc_resp-reg_antiterm"/>
</dbReference>
<evidence type="ECO:0000256" key="1">
    <source>
        <dbReference type="PROSITE-ProRule" id="PRU00169"/>
    </source>
</evidence>
<reference evidence="4 5" key="1">
    <citation type="submission" date="2016-10" db="EMBL/GenBank/DDBJ databases">
        <authorList>
            <person name="de Groot N.N."/>
        </authorList>
    </citation>
    <scope>NUCLEOTIDE SEQUENCE [LARGE SCALE GENOMIC DNA]</scope>
    <source>
        <strain evidence="4 5">CGMCC 1.6291</strain>
    </source>
</reference>